<organism evidence="3 4">
    <name type="scientific">Sutcliffiella horikoshii</name>
    <dbReference type="NCBI Taxonomy" id="79883"/>
    <lineage>
        <taxon>Bacteria</taxon>
        <taxon>Bacillati</taxon>
        <taxon>Bacillota</taxon>
        <taxon>Bacilli</taxon>
        <taxon>Bacillales</taxon>
        <taxon>Bacillaceae</taxon>
        <taxon>Sutcliffiella</taxon>
    </lineage>
</organism>
<evidence type="ECO:0000259" key="2">
    <source>
        <dbReference type="PROSITE" id="PS51832"/>
    </source>
</evidence>
<dbReference type="CDD" id="cd00077">
    <property type="entry name" value="HDc"/>
    <property type="match status" value="1"/>
</dbReference>
<dbReference type="EMBL" id="VTET01000005">
    <property type="protein sequence ID" value="TYS71944.1"/>
    <property type="molecule type" value="Genomic_DNA"/>
</dbReference>
<dbReference type="Proteomes" id="UP000324517">
    <property type="component" value="Unassembled WGS sequence"/>
</dbReference>
<dbReference type="PROSITE" id="PS51832">
    <property type="entry name" value="HD_GYP"/>
    <property type="match status" value="1"/>
</dbReference>
<dbReference type="RefSeq" id="WP_148979565.1">
    <property type="nucleotide sequence ID" value="NZ_JBNILM010000007.1"/>
</dbReference>
<dbReference type="SUPFAM" id="SSF51182">
    <property type="entry name" value="RmlC-like cupins"/>
    <property type="match status" value="1"/>
</dbReference>
<dbReference type="AlphaFoldDB" id="A0A5D4TCZ3"/>
<feature type="domain" description="HD-GYP" evidence="2">
    <location>
        <begin position="112"/>
        <end position="307"/>
    </location>
</feature>
<evidence type="ECO:0000313" key="3">
    <source>
        <dbReference type="EMBL" id="TYS71944.1"/>
    </source>
</evidence>
<dbReference type="InterPro" id="IPR006675">
    <property type="entry name" value="HDIG_dom"/>
</dbReference>
<proteinExistence type="predicted"/>
<name>A0A5D4TCZ3_9BACI</name>
<dbReference type="PANTHER" id="PTHR43155:SF2">
    <property type="entry name" value="CYCLIC DI-GMP PHOSPHODIESTERASE PA4108"/>
    <property type="match status" value="1"/>
</dbReference>
<comment type="caution">
    <text evidence="3">The sequence shown here is derived from an EMBL/GenBank/DDBJ whole genome shotgun (WGS) entry which is preliminary data.</text>
</comment>
<dbReference type="InterPro" id="IPR006674">
    <property type="entry name" value="HD_domain"/>
</dbReference>
<dbReference type="Pfam" id="PF13487">
    <property type="entry name" value="HD_5"/>
    <property type="match status" value="1"/>
</dbReference>
<dbReference type="PANTHER" id="PTHR43155">
    <property type="entry name" value="CYCLIC DI-GMP PHOSPHODIESTERASE PA4108-RELATED"/>
    <property type="match status" value="1"/>
</dbReference>
<evidence type="ECO:0000259" key="1">
    <source>
        <dbReference type="PROSITE" id="PS51831"/>
    </source>
</evidence>
<dbReference type="SUPFAM" id="SSF109604">
    <property type="entry name" value="HD-domain/PDEase-like"/>
    <property type="match status" value="1"/>
</dbReference>
<dbReference type="Gene3D" id="1.10.3210.10">
    <property type="entry name" value="Hypothetical protein af1432"/>
    <property type="match status" value="1"/>
</dbReference>
<dbReference type="SMART" id="SM00471">
    <property type="entry name" value="HDc"/>
    <property type="match status" value="1"/>
</dbReference>
<dbReference type="InterPro" id="IPR011051">
    <property type="entry name" value="RmlC_Cupin_sf"/>
</dbReference>
<evidence type="ECO:0000313" key="4">
    <source>
        <dbReference type="Proteomes" id="UP000324517"/>
    </source>
</evidence>
<gene>
    <name evidence="3" type="ORF">FZC75_12395</name>
</gene>
<sequence length="308" mass="35341">MAFTIGKKDENIEKVNMENFELSLLSKGEGIEVMIQTVRKDNIFYIYPAESPKVMEFFYILEGEILCERNGEKIKLGPCDYFSCSDLEETIHFTALTNVKYLWVINEPTFFQLSDNVKELSGIVERVEERDPYTYNHNERVAKYSIKIAKKLSLSKSNLERLYISAILHDIGKINIPSEILNKPAKLTNEEFDLIKKHPQDGAEMVKELYYDDTIATIIEQHHERLNGRGYPKGLIGEEIVLEARIIAVSDTFDAMTEDRAYRNAFTPEFAIDELQRLSPSQYDPDVVAALIEVLHEEGKLKVTSSEA</sequence>
<dbReference type="InterPro" id="IPR003607">
    <property type="entry name" value="HD/PDEase_dom"/>
</dbReference>
<protein>
    <submittedName>
        <fullName evidence="3">HD domain-containing protein</fullName>
    </submittedName>
</protein>
<accession>A0A5D4TCZ3</accession>
<dbReference type="OrthoDB" id="9759601at2"/>
<dbReference type="InterPro" id="IPR037522">
    <property type="entry name" value="HD_GYP_dom"/>
</dbReference>
<reference evidence="3 4" key="1">
    <citation type="submission" date="2019-08" db="EMBL/GenBank/DDBJ databases">
        <title>Bacillus genomes from the desert of Cuatro Cienegas, Coahuila.</title>
        <authorList>
            <person name="Olmedo-Alvarez G."/>
        </authorList>
    </citation>
    <scope>NUCLEOTIDE SEQUENCE [LARGE SCALE GENOMIC DNA]</scope>
    <source>
        <strain evidence="3 4">CH98b_3T</strain>
    </source>
</reference>
<dbReference type="PROSITE" id="PS51831">
    <property type="entry name" value="HD"/>
    <property type="match status" value="1"/>
</dbReference>
<feature type="domain" description="HD" evidence="1">
    <location>
        <begin position="134"/>
        <end position="256"/>
    </location>
</feature>
<dbReference type="NCBIfam" id="TIGR00277">
    <property type="entry name" value="HDIG"/>
    <property type="match status" value="1"/>
</dbReference>